<evidence type="ECO:0000256" key="2">
    <source>
        <dbReference type="SAM" id="SignalP"/>
    </source>
</evidence>
<feature type="compositionally biased region" description="Low complexity" evidence="1">
    <location>
        <begin position="38"/>
        <end position="49"/>
    </location>
</feature>
<organism evidence="3 4">
    <name type="scientific">Coniochaeta pulveracea</name>
    <dbReference type="NCBI Taxonomy" id="177199"/>
    <lineage>
        <taxon>Eukaryota</taxon>
        <taxon>Fungi</taxon>
        <taxon>Dikarya</taxon>
        <taxon>Ascomycota</taxon>
        <taxon>Pezizomycotina</taxon>
        <taxon>Sordariomycetes</taxon>
        <taxon>Sordariomycetidae</taxon>
        <taxon>Coniochaetales</taxon>
        <taxon>Coniochaetaceae</taxon>
        <taxon>Coniochaeta</taxon>
    </lineage>
</organism>
<protein>
    <recommendedName>
        <fullName evidence="5">Ribosomal protein s17</fullName>
    </recommendedName>
</protein>
<evidence type="ECO:0000256" key="1">
    <source>
        <dbReference type="SAM" id="MobiDB-lite"/>
    </source>
</evidence>
<dbReference type="PANTHER" id="PTHR34587">
    <property type="entry name" value="VWFA DOMAIN-CONTAINING PROTEIN"/>
    <property type="match status" value="1"/>
</dbReference>
<reference evidence="3 4" key="1">
    <citation type="submission" date="2018-08" db="EMBL/GenBank/DDBJ databases">
        <title>Draft genome of the lignicolous fungus Coniochaeta pulveracea.</title>
        <authorList>
            <person name="Borstlap C.J."/>
            <person name="De Witt R.N."/>
            <person name="Botha A."/>
            <person name="Volschenk H."/>
        </authorList>
    </citation>
    <scope>NUCLEOTIDE SEQUENCE [LARGE SCALE GENOMIC DNA]</scope>
    <source>
        <strain evidence="3 4">CAB683</strain>
    </source>
</reference>
<evidence type="ECO:0000313" key="4">
    <source>
        <dbReference type="Proteomes" id="UP000275385"/>
    </source>
</evidence>
<name>A0A420Y9A3_9PEZI</name>
<keyword evidence="4" id="KW-1185">Reference proteome</keyword>
<dbReference type="EMBL" id="QVQW01000032">
    <property type="protein sequence ID" value="RKU44350.1"/>
    <property type="molecule type" value="Genomic_DNA"/>
</dbReference>
<gene>
    <name evidence="3" type="ORF">DL546_007301</name>
</gene>
<dbReference type="STRING" id="177199.A0A420Y9A3"/>
<dbReference type="InterPro" id="IPR053216">
    <property type="entry name" value="Appressorial_penetr-assoc"/>
</dbReference>
<dbReference type="Proteomes" id="UP000275385">
    <property type="component" value="Unassembled WGS sequence"/>
</dbReference>
<dbReference type="PANTHER" id="PTHR34587:SF2">
    <property type="entry name" value="G-PROTEIN COUPLED RECEPTORS FAMILY 1 PROFILE DOMAIN-CONTAINING PROTEIN"/>
    <property type="match status" value="1"/>
</dbReference>
<proteinExistence type="predicted"/>
<evidence type="ECO:0008006" key="5">
    <source>
        <dbReference type="Google" id="ProtNLM"/>
    </source>
</evidence>
<keyword evidence="2" id="KW-0732">Signal</keyword>
<feature type="signal peptide" evidence="2">
    <location>
        <begin position="1"/>
        <end position="21"/>
    </location>
</feature>
<dbReference type="OrthoDB" id="2336871at2759"/>
<accession>A0A420Y9A3</accession>
<feature type="region of interest" description="Disordered" evidence="1">
    <location>
        <begin position="28"/>
        <end position="58"/>
    </location>
</feature>
<sequence length="424" mass="41308">MLVKNTLIALIGLAIAADATAINPHASGLSRRQQNRKAGGQNQGTNQGKATGGQTGTNNAATGGSGAACLAANAIQTGSRSTGQNSAVAADGQVNSLTDNANFINFCSGKTLTNGLQGKQGSCNGVVMGDIPAVTKMVSTVILNPKNADTVTPNQSFNITVKIANMKLGSFTNATSTYYSAPQTLDGTGVVIGHTHVTVQDVGSSLNPTEPLDAQKFVFFKGINDAGNGAGTLTTQVTGGLPAGNYRVCTMSGASNHQPVLMPVAQRGAQEDCRYFSVAGGGGNAGKTGSNNAGAANNAAAGGTATGGKAGKGGKASATTSAAAAATSAATGGNKGKGAAGANNAAASGALAGVAAPVVQNSGNSARPFSVNGDTFVNKAAAVQRACAIQNNGCANAVNSGKAQGVTVAQCNAQEQTCNAAGGA</sequence>
<dbReference type="AlphaFoldDB" id="A0A420Y9A3"/>
<feature type="chain" id="PRO_5019014069" description="Ribosomal protein s17" evidence="2">
    <location>
        <begin position="22"/>
        <end position="424"/>
    </location>
</feature>
<comment type="caution">
    <text evidence="3">The sequence shown here is derived from an EMBL/GenBank/DDBJ whole genome shotgun (WGS) entry which is preliminary data.</text>
</comment>
<evidence type="ECO:0000313" key="3">
    <source>
        <dbReference type="EMBL" id="RKU44350.1"/>
    </source>
</evidence>